<organism evidence="1 2">
    <name type="scientific">Sphaerodactylus townsendi</name>
    <dbReference type="NCBI Taxonomy" id="933632"/>
    <lineage>
        <taxon>Eukaryota</taxon>
        <taxon>Metazoa</taxon>
        <taxon>Chordata</taxon>
        <taxon>Craniata</taxon>
        <taxon>Vertebrata</taxon>
        <taxon>Euteleostomi</taxon>
        <taxon>Lepidosauria</taxon>
        <taxon>Squamata</taxon>
        <taxon>Bifurcata</taxon>
        <taxon>Gekkota</taxon>
        <taxon>Sphaerodactylidae</taxon>
        <taxon>Sphaerodactylus</taxon>
    </lineage>
</organism>
<sequence>MVVLRLYQKRRVKQDIIDYLLPHQCRIDWTLTRVFVLGWQLPFECMMKSSRKNVEMMPFTISPFSAISSAY</sequence>
<accession>A0ACB8GAW0</accession>
<protein>
    <submittedName>
        <fullName evidence="1">Uncharacterized protein</fullName>
    </submittedName>
</protein>
<proteinExistence type="predicted"/>
<keyword evidence="2" id="KW-1185">Reference proteome</keyword>
<gene>
    <name evidence="1" type="ORF">K3G42_019875</name>
</gene>
<reference evidence="1" key="1">
    <citation type="submission" date="2021-08" db="EMBL/GenBank/DDBJ databases">
        <title>The first chromosome-level gecko genome reveals the dynamic sex chromosomes of Neotropical dwarf geckos (Sphaerodactylidae: Sphaerodactylus).</title>
        <authorList>
            <person name="Pinto B.J."/>
            <person name="Keating S.E."/>
            <person name="Gamble T."/>
        </authorList>
    </citation>
    <scope>NUCLEOTIDE SEQUENCE</scope>
    <source>
        <strain evidence="1">TG3544</strain>
    </source>
</reference>
<comment type="caution">
    <text evidence="1">The sequence shown here is derived from an EMBL/GenBank/DDBJ whole genome shotgun (WGS) entry which is preliminary data.</text>
</comment>
<evidence type="ECO:0000313" key="2">
    <source>
        <dbReference type="Proteomes" id="UP000827872"/>
    </source>
</evidence>
<dbReference type="Proteomes" id="UP000827872">
    <property type="component" value="Linkage Group LG01"/>
</dbReference>
<evidence type="ECO:0000313" key="1">
    <source>
        <dbReference type="EMBL" id="KAH8016587.1"/>
    </source>
</evidence>
<name>A0ACB8GAW0_9SAUR</name>
<dbReference type="EMBL" id="CM037614">
    <property type="protein sequence ID" value="KAH8016587.1"/>
    <property type="molecule type" value="Genomic_DNA"/>
</dbReference>